<dbReference type="InParanoid" id="A0A6C2YUE8"/>
<keyword evidence="1" id="KW-0812">Transmembrane</keyword>
<protein>
    <recommendedName>
        <fullName evidence="2">DUF1559 domain-containing protein</fullName>
    </recommendedName>
</protein>
<keyword evidence="1" id="KW-1133">Transmembrane helix</keyword>
<dbReference type="Proteomes" id="UP000464378">
    <property type="component" value="Chromosome"/>
</dbReference>
<dbReference type="EMBL" id="LR593887">
    <property type="protein sequence ID" value="VTS06905.1"/>
    <property type="molecule type" value="Genomic_DNA"/>
</dbReference>
<dbReference type="Pfam" id="PF07963">
    <property type="entry name" value="N_methyl"/>
    <property type="match status" value="1"/>
</dbReference>
<feature type="transmembrane region" description="Helical" evidence="1">
    <location>
        <begin position="12"/>
        <end position="34"/>
    </location>
</feature>
<dbReference type="InterPro" id="IPR045584">
    <property type="entry name" value="Pilin-like"/>
</dbReference>
<sequence>MMPNCPPKRIRRAFTLIELLVVIAIIAILIGLLLPAVQKVREAAARMTCGNNLKQIGLAFHNYASANNDAFPARVSLQPGVLNNVNLYLLPYLEQENLFRQYDFTLGFNHPANWPVISTKLKMFQCPSVPGGMTLPMTLTDGSSVTLEAFSDYGQPYGLTGQVVSAGLIPATVDRSGVLFEGEKPNRMAAITDGTSNSVIFAEQGGKPKRYINGRNVTPDYTSPHVSSWAGPWQDIGGRGHTFDGLTTPGPCAINCSNAPGAGVYSFHTGGAHMLFADGSVRFARAGMDIWLLYAIFTRSAGEVLSPTDF</sequence>
<dbReference type="NCBIfam" id="TIGR04294">
    <property type="entry name" value="pre_pil_HX9DG"/>
    <property type="match status" value="1"/>
</dbReference>
<evidence type="ECO:0000313" key="3">
    <source>
        <dbReference type="EMBL" id="VIP04773.1"/>
    </source>
</evidence>
<dbReference type="KEGG" id="tim:GMBLW1_44200"/>
<dbReference type="SUPFAM" id="SSF54523">
    <property type="entry name" value="Pili subunits"/>
    <property type="match status" value="1"/>
</dbReference>
<evidence type="ECO:0000259" key="2">
    <source>
        <dbReference type="Pfam" id="PF07596"/>
    </source>
</evidence>
<dbReference type="PANTHER" id="PTHR30093:SF2">
    <property type="entry name" value="TYPE II SECRETION SYSTEM PROTEIN H"/>
    <property type="match status" value="1"/>
</dbReference>
<organism evidence="3">
    <name type="scientific">Tuwongella immobilis</name>
    <dbReference type="NCBI Taxonomy" id="692036"/>
    <lineage>
        <taxon>Bacteria</taxon>
        <taxon>Pseudomonadati</taxon>
        <taxon>Planctomycetota</taxon>
        <taxon>Planctomycetia</taxon>
        <taxon>Gemmatales</taxon>
        <taxon>Gemmataceae</taxon>
        <taxon>Tuwongella</taxon>
    </lineage>
</organism>
<dbReference type="PANTHER" id="PTHR30093">
    <property type="entry name" value="GENERAL SECRETION PATHWAY PROTEIN G"/>
    <property type="match status" value="1"/>
</dbReference>
<dbReference type="EMBL" id="LR586016">
    <property type="protein sequence ID" value="VIP04773.1"/>
    <property type="molecule type" value="Genomic_DNA"/>
</dbReference>
<proteinExistence type="predicted"/>
<keyword evidence="1" id="KW-0472">Membrane</keyword>
<dbReference type="InterPro" id="IPR027558">
    <property type="entry name" value="Pre_pil_HX9DG_C"/>
</dbReference>
<evidence type="ECO:0000256" key="1">
    <source>
        <dbReference type="SAM" id="Phobius"/>
    </source>
</evidence>
<dbReference type="Pfam" id="PF07596">
    <property type="entry name" value="SBP_bac_10"/>
    <property type="match status" value="1"/>
</dbReference>
<dbReference type="InterPro" id="IPR011453">
    <property type="entry name" value="DUF1559"/>
</dbReference>
<dbReference type="AlphaFoldDB" id="A0A6C2YUE8"/>
<dbReference type="InterPro" id="IPR012902">
    <property type="entry name" value="N_methyl_site"/>
</dbReference>
<gene>
    <name evidence="3" type="ORF">GMBLW1_44200</name>
</gene>
<reference evidence="3" key="1">
    <citation type="submission" date="2019-04" db="EMBL/GenBank/DDBJ databases">
        <authorList>
            <consortium name="Science for Life Laboratories"/>
        </authorList>
    </citation>
    <scope>NUCLEOTIDE SEQUENCE</scope>
    <source>
        <strain evidence="3">MBLW1</strain>
    </source>
</reference>
<dbReference type="RefSeq" id="WP_162659808.1">
    <property type="nucleotide sequence ID" value="NZ_LR593887.1"/>
</dbReference>
<keyword evidence="4" id="KW-1185">Reference proteome</keyword>
<accession>A0A6C2YUE8</accession>
<dbReference type="NCBIfam" id="TIGR02532">
    <property type="entry name" value="IV_pilin_GFxxxE"/>
    <property type="match status" value="1"/>
</dbReference>
<name>A0A6C2YUE8_9BACT</name>
<dbReference type="Gene3D" id="3.30.700.10">
    <property type="entry name" value="Glycoprotein, Type 4 Pilin"/>
    <property type="match status" value="1"/>
</dbReference>
<feature type="domain" description="DUF1559" evidence="2">
    <location>
        <begin position="38"/>
        <end position="284"/>
    </location>
</feature>
<evidence type="ECO:0000313" key="4">
    <source>
        <dbReference type="Proteomes" id="UP000464378"/>
    </source>
</evidence>